<gene>
    <name evidence="9" type="ORF">TeGR_g9623</name>
</gene>
<dbReference type="PANTHER" id="PTHR12241:SF39">
    <property type="entry name" value="TUBULIN POLYGLUTAMYLASE TTLL9-RELATED"/>
    <property type="match status" value="1"/>
</dbReference>
<dbReference type="PROSITE" id="PS51221">
    <property type="entry name" value="TTL"/>
    <property type="match status" value="1"/>
</dbReference>
<comment type="caution">
    <text evidence="9">The sequence shown here is derived from an EMBL/GenBank/DDBJ whole genome shotgun (WGS) entry which is preliminary data.</text>
</comment>
<dbReference type="InterPro" id="IPR011761">
    <property type="entry name" value="ATP-grasp"/>
</dbReference>
<feature type="region of interest" description="Disordered" evidence="7">
    <location>
        <begin position="348"/>
        <end position="386"/>
    </location>
</feature>
<reference evidence="9 10" key="1">
    <citation type="journal article" date="2023" name="Commun. Biol.">
        <title>Genome analysis of Parmales, the sister group of diatoms, reveals the evolutionary specialization of diatoms from phago-mixotrophs to photoautotrophs.</title>
        <authorList>
            <person name="Ban H."/>
            <person name="Sato S."/>
            <person name="Yoshikawa S."/>
            <person name="Yamada K."/>
            <person name="Nakamura Y."/>
            <person name="Ichinomiya M."/>
            <person name="Sato N."/>
            <person name="Blanc-Mathieu R."/>
            <person name="Endo H."/>
            <person name="Kuwata A."/>
            <person name="Ogata H."/>
        </authorList>
    </citation>
    <scope>NUCLEOTIDE SEQUENCE [LARGE SCALE GENOMIC DNA]</scope>
</reference>
<keyword evidence="2" id="KW-0436">Ligase</keyword>
<evidence type="ECO:0000259" key="8">
    <source>
        <dbReference type="PROSITE" id="PS50975"/>
    </source>
</evidence>
<evidence type="ECO:0000256" key="5">
    <source>
        <dbReference type="ARBA" id="ARBA00030445"/>
    </source>
</evidence>
<evidence type="ECO:0000256" key="2">
    <source>
        <dbReference type="ARBA" id="ARBA00022598"/>
    </source>
</evidence>
<dbReference type="PANTHER" id="PTHR12241">
    <property type="entry name" value="TUBULIN POLYGLUTAMYLASE"/>
    <property type="match status" value="1"/>
</dbReference>
<keyword evidence="4 6" id="KW-0067">ATP-binding</keyword>
<evidence type="ECO:0000256" key="3">
    <source>
        <dbReference type="ARBA" id="ARBA00022741"/>
    </source>
</evidence>
<keyword evidence="3 6" id="KW-0547">Nucleotide-binding</keyword>
<evidence type="ECO:0000256" key="6">
    <source>
        <dbReference type="PROSITE-ProRule" id="PRU00409"/>
    </source>
</evidence>
<dbReference type="PROSITE" id="PS50975">
    <property type="entry name" value="ATP_GRASP"/>
    <property type="match status" value="1"/>
</dbReference>
<dbReference type="InterPro" id="IPR004344">
    <property type="entry name" value="TTL/TTLL_fam"/>
</dbReference>
<dbReference type="Proteomes" id="UP001165060">
    <property type="component" value="Unassembled WGS sequence"/>
</dbReference>
<evidence type="ECO:0000256" key="1">
    <source>
        <dbReference type="ARBA" id="ARBA00006820"/>
    </source>
</evidence>
<evidence type="ECO:0000313" key="9">
    <source>
        <dbReference type="EMBL" id="GMI38413.1"/>
    </source>
</evidence>
<feature type="compositionally biased region" description="Basic and acidic residues" evidence="7">
    <location>
        <begin position="348"/>
        <end position="357"/>
    </location>
</feature>
<protein>
    <recommendedName>
        <fullName evidence="5">Tubulin--tyrosine ligase-like protein 9</fullName>
    </recommendedName>
</protein>
<evidence type="ECO:0000256" key="7">
    <source>
        <dbReference type="SAM" id="MobiDB-lite"/>
    </source>
</evidence>
<evidence type="ECO:0000313" key="10">
    <source>
        <dbReference type="Proteomes" id="UP001165060"/>
    </source>
</evidence>
<comment type="similarity">
    <text evidence="1">Belongs to the tubulin--tyrosine ligase family.</text>
</comment>
<evidence type="ECO:0000256" key="4">
    <source>
        <dbReference type="ARBA" id="ARBA00022840"/>
    </source>
</evidence>
<dbReference type="Pfam" id="PF03133">
    <property type="entry name" value="TTL"/>
    <property type="match status" value="1"/>
</dbReference>
<name>A0ABQ6N207_9STRA</name>
<dbReference type="SUPFAM" id="SSF56059">
    <property type="entry name" value="Glutathione synthetase ATP-binding domain-like"/>
    <property type="match status" value="1"/>
</dbReference>
<dbReference type="EMBL" id="BRYB01002029">
    <property type="protein sequence ID" value="GMI38413.1"/>
    <property type="molecule type" value="Genomic_DNA"/>
</dbReference>
<dbReference type="Gene3D" id="3.30.470.20">
    <property type="entry name" value="ATP-grasp fold, B domain"/>
    <property type="match status" value="1"/>
</dbReference>
<feature type="non-terminal residue" evidence="9">
    <location>
        <position position="1"/>
    </location>
</feature>
<feature type="domain" description="ATP-grasp" evidence="8">
    <location>
        <begin position="262"/>
        <end position="305"/>
    </location>
</feature>
<organism evidence="9 10">
    <name type="scientific">Tetraparma gracilis</name>
    <dbReference type="NCBI Taxonomy" id="2962635"/>
    <lineage>
        <taxon>Eukaryota</taxon>
        <taxon>Sar</taxon>
        <taxon>Stramenopiles</taxon>
        <taxon>Ochrophyta</taxon>
        <taxon>Bolidophyceae</taxon>
        <taxon>Parmales</taxon>
        <taxon>Triparmaceae</taxon>
        <taxon>Tetraparma</taxon>
    </lineage>
</organism>
<keyword evidence="10" id="KW-1185">Reference proteome</keyword>
<proteinExistence type="inferred from homology"/>
<feature type="compositionally biased region" description="Gly residues" evidence="7">
    <location>
        <begin position="376"/>
        <end position="386"/>
    </location>
</feature>
<sequence length="386" mass="44273">DVFDQIHLNSYQRVNHFRNQRELCRKDLMVKNLKRFKRELQKESMTEEAEAYSFWPLTYVLPGDYALFVEEFKRNPTSLWIMKPVGRSQGKGIFLFQHLKQINKWKSDSRYGKGGEGKEDQKDAETYVVQRYIANPYLVSGRKFDIRMYALVTSYQPLVCWIHRSGFCRFSSIRYSSSANTLNDTTMHLTNVAIQKKSDGYDNDHGGKWDMRDLKLYLMSRYGPAMVDRLFYDIQQTVLRCLLSVQTIMMNDKHCFELYGFDILFDDSFKVYVIEVNASPSMSANTEEDKALKTELLSSAFDIVDLEGNMQGDEVRVGGFDLVYKGSPVTPPANSQYTTMLGCDVPKEPHVQRRAELPPKPAKGAATPSKQRKPAFGGGGAARKNI</sequence>
<accession>A0ABQ6N207</accession>